<dbReference type="Pfam" id="PF12680">
    <property type="entry name" value="SnoaL_2"/>
    <property type="match status" value="1"/>
</dbReference>
<dbReference type="OrthoDB" id="8755073at2"/>
<evidence type="ECO:0000313" key="6">
    <source>
        <dbReference type="Proteomes" id="UP000271272"/>
    </source>
</evidence>
<organism evidence="5 6">
    <name type="scientific">Actinomyces bowdenii</name>
    <dbReference type="NCBI Taxonomy" id="131109"/>
    <lineage>
        <taxon>Bacteria</taxon>
        <taxon>Bacillati</taxon>
        <taxon>Actinomycetota</taxon>
        <taxon>Actinomycetes</taxon>
        <taxon>Actinomycetales</taxon>
        <taxon>Actinomycetaceae</taxon>
        <taxon>Actinomyces</taxon>
    </lineage>
</organism>
<feature type="region of interest" description="Disordered" evidence="2">
    <location>
        <begin position="132"/>
        <end position="172"/>
    </location>
</feature>
<evidence type="ECO:0000256" key="1">
    <source>
        <dbReference type="ARBA" id="ARBA00006817"/>
    </source>
</evidence>
<feature type="domain" description="SnoaL-like" evidence="4">
    <location>
        <begin position="179"/>
        <end position="272"/>
    </location>
</feature>
<dbReference type="AlphaFoldDB" id="A0A3P1V7J7"/>
<dbReference type="InterPro" id="IPR032710">
    <property type="entry name" value="NTF2-like_dom_sf"/>
</dbReference>
<dbReference type="Gene3D" id="3.10.450.50">
    <property type="match status" value="1"/>
</dbReference>
<protein>
    <submittedName>
        <fullName evidence="5">Uncharacterized protein</fullName>
    </submittedName>
</protein>
<comment type="similarity">
    <text evidence="1">Belongs to the AHA1 family.</text>
</comment>
<dbReference type="RefSeq" id="WP_124933141.1">
    <property type="nucleotide sequence ID" value="NZ_RQZC01000003.1"/>
</dbReference>
<dbReference type="InterPro" id="IPR037401">
    <property type="entry name" value="SnoaL-like"/>
</dbReference>
<dbReference type="InterPro" id="IPR013538">
    <property type="entry name" value="ASHA1/2-like_C"/>
</dbReference>
<accession>A0A3P1V7J7</accession>
<dbReference type="Proteomes" id="UP000271272">
    <property type="component" value="Unassembled WGS sequence"/>
</dbReference>
<dbReference type="Pfam" id="PF08327">
    <property type="entry name" value="AHSA1"/>
    <property type="match status" value="1"/>
</dbReference>
<dbReference type="InterPro" id="IPR023393">
    <property type="entry name" value="START-like_dom_sf"/>
</dbReference>
<dbReference type="CDD" id="cd07814">
    <property type="entry name" value="SRPBCC_CalC_Aha1-like"/>
    <property type="match status" value="1"/>
</dbReference>
<proteinExistence type="inferred from homology"/>
<feature type="compositionally biased region" description="Basic and acidic residues" evidence="2">
    <location>
        <begin position="159"/>
        <end position="168"/>
    </location>
</feature>
<keyword evidence="6" id="KW-1185">Reference proteome</keyword>
<evidence type="ECO:0000256" key="2">
    <source>
        <dbReference type="SAM" id="MobiDB-lite"/>
    </source>
</evidence>
<dbReference type="SUPFAM" id="SSF54427">
    <property type="entry name" value="NTF2-like"/>
    <property type="match status" value="1"/>
</dbReference>
<dbReference type="SUPFAM" id="SSF55961">
    <property type="entry name" value="Bet v1-like"/>
    <property type="match status" value="1"/>
</dbReference>
<feature type="domain" description="Activator of Hsp90 ATPase homologue 1/2-like C-terminal" evidence="3">
    <location>
        <begin position="12"/>
        <end position="126"/>
    </location>
</feature>
<dbReference type="EMBL" id="RQZC01000003">
    <property type="protein sequence ID" value="RRD30162.1"/>
    <property type="molecule type" value="Genomic_DNA"/>
</dbReference>
<evidence type="ECO:0000259" key="4">
    <source>
        <dbReference type="Pfam" id="PF12680"/>
    </source>
</evidence>
<gene>
    <name evidence="5" type="ORF">EII10_03580</name>
</gene>
<comment type="caution">
    <text evidence="5">The sequence shown here is derived from an EMBL/GenBank/DDBJ whole genome shotgun (WGS) entry which is preliminary data.</text>
</comment>
<name>A0A3P1V7J7_9ACTO</name>
<dbReference type="Gene3D" id="3.30.530.20">
    <property type="match status" value="1"/>
</dbReference>
<reference evidence="5 6" key="1">
    <citation type="submission" date="2018-11" db="EMBL/GenBank/DDBJ databases">
        <title>Genomes From Bacteria Associated with the Canine Oral Cavity: a Test Case for Automated Genome-Based Taxonomic Assignment.</title>
        <authorList>
            <person name="Coil D.A."/>
            <person name="Jospin G."/>
            <person name="Darling A.E."/>
            <person name="Wallis C."/>
            <person name="Davis I.J."/>
            <person name="Harris S."/>
            <person name="Eisen J.A."/>
            <person name="Holcombe L.J."/>
            <person name="O'Flynn C."/>
        </authorList>
    </citation>
    <scope>NUCLEOTIDE SEQUENCE [LARGE SCALE GENOMIC DNA]</scope>
    <source>
        <strain evidence="5 6">OH5050</strain>
    </source>
</reference>
<sequence length="288" mass="31254">MAEFRDSIEIGAPPEAVFEYLTTDRGMTAWMGQHADLDPVPGGRFSVDIAGHPVRGEYLRVERPHLVVVSWGFAGSEVLAPGASRVEFRLTAIDGGTRVDLRHWDLPETQVPGHADGWANFLPRLAIAGAGGDAGPESWQPLPDRDERATAHPYRNKQKRAEEGHMSHSPETSNAYGVVRRYHRAWTSGDIEGAMSCVADTITCRAPGIDLEGKEAYRAFIGGFAPSLTGISEIAEFSDGQRVALFYYPQTATTSTAPAAELFTVTSGLITQSVLIFDRLSYAPPEPA</sequence>
<evidence type="ECO:0000259" key="3">
    <source>
        <dbReference type="Pfam" id="PF08327"/>
    </source>
</evidence>
<evidence type="ECO:0000313" key="5">
    <source>
        <dbReference type="EMBL" id="RRD30162.1"/>
    </source>
</evidence>